<gene>
    <name evidence="1" type="ORF">CCMP2556_LOCUS35118</name>
</gene>
<reference evidence="1 2" key="1">
    <citation type="submission" date="2024-02" db="EMBL/GenBank/DDBJ databases">
        <authorList>
            <person name="Chen Y."/>
            <person name="Shah S."/>
            <person name="Dougan E. K."/>
            <person name="Thang M."/>
            <person name="Chan C."/>
        </authorList>
    </citation>
    <scope>NUCLEOTIDE SEQUENCE [LARGE SCALE GENOMIC DNA]</scope>
</reference>
<dbReference type="EMBL" id="CAXAMN010022627">
    <property type="protein sequence ID" value="CAK9071435.1"/>
    <property type="molecule type" value="Genomic_DNA"/>
</dbReference>
<accession>A0ABP0P9T1</accession>
<sequence>MIDMRKLEAKAKTDTISTKDLWEKDADGASLEFSSQARLDGQVLRLMCTPNWGDASSMKLYEAKLAVQLKPVCSQRVKKVMSHSNVGKQLWQKLEAAARNAVSPSSAASDALDAEKELSSEIVRAIEQATSEKSVLQLLSQEIPVCQSQ</sequence>
<proteinExistence type="predicted"/>
<comment type="caution">
    <text evidence="1">The sequence shown here is derived from an EMBL/GenBank/DDBJ whole genome shotgun (WGS) entry which is preliminary data.</text>
</comment>
<name>A0ABP0P9T1_9DINO</name>
<evidence type="ECO:0000313" key="1">
    <source>
        <dbReference type="EMBL" id="CAK9071435.1"/>
    </source>
</evidence>
<keyword evidence="2" id="KW-1185">Reference proteome</keyword>
<evidence type="ECO:0000313" key="2">
    <source>
        <dbReference type="Proteomes" id="UP001642484"/>
    </source>
</evidence>
<protein>
    <submittedName>
        <fullName evidence="1">Uncharacterized protein</fullName>
    </submittedName>
</protein>
<organism evidence="1 2">
    <name type="scientific">Durusdinium trenchii</name>
    <dbReference type="NCBI Taxonomy" id="1381693"/>
    <lineage>
        <taxon>Eukaryota</taxon>
        <taxon>Sar</taxon>
        <taxon>Alveolata</taxon>
        <taxon>Dinophyceae</taxon>
        <taxon>Suessiales</taxon>
        <taxon>Symbiodiniaceae</taxon>
        <taxon>Durusdinium</taxon>
    </lineage>
</organism>
<dbReference type="Proteomes" id="UP001642484">
    <property type="component" value="Unassembled WGS sequence"/>
</dbReference>